<evidence type="ECO:0000256" key="1">
    <source>
        <dbReference type="SAM" id="SignalP"/>
    </source>
</evidence>
<feature type="signal peptide" evidence="1">
    <location>
        <begin position="1"/>
        <end position="23"/>
    </location>
</feature>
<keyword evidence="3" id="KW-1185">Reference proteome</keyword>
<comment type="caution">
    <text evidence="2">The sequence shown here is derived from an EMBL/GenBank/DDBJ whole genome shotgun (WGS) entry which is preliminary data.</text>
</comment>
<evidence type="ECO:0008006" key="4">
    <source>
        <dbReference type="Google" id="ProtNLM"/>
    </source>
</evidence>
<accession>A0AA42B7G0</accession>
<name>A0AA42B7G0_9GAMM</name>
<evidence type="ECO:0000313" key="2">
    <source>
        <dbReference type="EMBL" id="MCM2679777.1"/>
    </source>
</evidence>
<protein>
    <recommendedName>
        <fullName evidence="4">Lipoprotein</fullName>
    </recommendedName>
</protein>
<dbReference type="EMBL" id="JAMQGP010000003">
    <property type="protein sequence ID" value="MCM2679777.1"/>
    <property type="molecule type" value="Genomic_DNA"/>
</dbReference>
<gene>
    <name evidence="2" type="ORF">NAF29_08880</name>
</gene>
<evidence type="ECO:0000313" key="3">
    <source>
        <dbReference type="Proteomes" id="UP001165393"/>
    </source>
</evidence>
<proteinExistence type="predicted"/>
<dbReference type="AlphaFoldDB" id="A0AA42B7G0"/>
<keyword evidence="1" id="KW-0732">Signal</keyword>
<sequence>MPIKKILYTCAAVLLLQACQTTAPSKPLPQRLEEWRGASFDELVQAWGLPARQSFETETGFAEWQAAQTKSGPSISLGLGGFGSNVGGSVGTTIYGDETEERCVLQVQFDANKTATQLTPKGPTELCDRIVSTRYH</sequence>
<dbReference type="PROSITE" id="PS51257">
    <property type="entry name" value="PROKAR_LIPOPROTEIN"/>
    <property type="match status" value="1"/>
</dbReference>
<dbReference type="RefSeq" id="WP_251261214.1">
    <property type="nucleotide sequence ID" value="NZ_JAMQGP010000003.1"/>
</dbReference>
<reference evidence="2 3" key="1">
    <citation type="journal article" date="2013" name="Antonie Van Leeuwenhoek">
        <title>Echinimonas agarilytica gen. nov., sp. nov., a new gammaproteobacterium isolated from the sea urchin Strongylocentrotus intermedius.</title>
        <authorList>
            <person name="Nedashkovskaya O.I."/>
            <person name="Stenkova A.M."/>
            <person name="Zhukova N.V."/>
            <person name="Van Trappen S."/>
            <person name="Lee J.S."/>
            <person name="Kim S.B."/>
        </authorList>
    </citation>
    <scope>NUCLEOTIDE SEQUENCE [LARGE SCALE GENOMIC DNA]</scope>
    <source>
        <strain evidence="2 3">KMM 6351</strain>
    </source>
</reference>
<organism evidence="2 3">
    <name type="scientific">Echinimonas agarilytica</name>
    <dbReference type="NCBI Taxonomy" id="1215918"/>
    <lineage>
        <taxon>Bacteria</taxon>
        <taxon>Pseudomonadati</taxon>
        <taxon>Pseudomonadota</taxon>
        <taxon>Gammaproteobacteria</taxon>
        <taxon>Alteromonadales</taxon>
        <taxon>Echinimonadaceae</taxon>
        <taxon>Echinimonas</taxon>
    </lineage>
</organism>
<feature type="chain" id="PRO_5041234429" description="Lipoprotein" evidence="1">
    <location>
        <begin position="24"/>
        <end position="136"/>
    </location>
</feature>
<dbReference type="Proteomes" id="UP001165393">
    <property type="component" value="Unassembled WGS sequence"/>
</dbReference>